<dbReference type="FunFam" id="3.30.200.20:FF:000042">
    <property type="entry name" value="Aurora kinase A"/>
    <property type="match status" value="1"/>
</dbReference>
<accession>A0AAP0LBA1</accession>
<reference evidence="14 15" key="1">
    <citation type="submission" date="2024-01" db="EMBL/GenBank/DDBJ databases">
        <title>Genome assemblies of Stephania.</title>
        <authorList>
            <person name="Yang L."/>
        </authorList>
    </citation>
    <scope>NUCLEOTIDE SEQUENCE [LARGE SCALE GENOMIC DNA]</scope>
    <source>
        <strain evidence="14">YNDBR</strain>
        <tissue evidence="14">Leaf</tissue>
    </source>
</reference>
<dbReference type="InterPro" id="IPR004041">
    <property type="entry name" value="NAF_dom"/>
</dbReference>
<evidence type="ECO:0000256" key="10">
    <source>
        <dbReference type="PROSITE-ProRule" id="PRU10141"/>
    </source>
</evidence>
<dbReference type="PROSITE" id="PS00107">
    <property type="entry name" value="PROTEIN_KINASE_ATP"/>
    <property type="match status" value="1"/>
</dbReference>
<dbReference type="PROSITE" id="PS50816">
    <property type="entry name" value="NAF"/>
    <property type="match status" value="1"/>
</dbReference>
<dbReference type="FunFam" id="1.10.510.10:FF:000956">
    <property type="entry name" value="CAMK family protein kinase"/>
    <property type="match status" value="1"/>
</dbReference>
<dbReference type="InterPro" id="IPR000719">
    <property type="entry name" value="Prot_kinase_dom"/>
</dbReference>
<dbReference type="PANTHER" id="PTHR43895">
    <property type="entry name" value="CALCIUM/CALMODULIN-DEPENDENT PROTEIN KINASE KINASE-RELATED"/>
    <property type="match status" value="1"/>
</dbReference>
<dbReference type="AlphaFoldDB" id="A0AAP0LBA1"/>
<comment type="caution">
    <text evidence="14">The sequence shown here is derived from an EMBL/GenBank/DDBJ whole genome shotgun (WGS) entry which is preliminary data.</text>
</comment>
<evidence type="ECO:0000256" key="8">
    <source>
        <dbReference type="ARBA" id="ARBA00047899"/>
    </source>
</evidence>
<evidence type="ECO:0000256" key="3">
    <source>
        <dbReference type="ARBA" id="ARBA00022527"/>
    </source>
</evidence>
<evidence type="ECO:0000256" key="9">
    <source>
        <dbReference type="ARBA" id="ARBA00048679"/>
    </source>
</evidence>
<organism evidence="14 15">
    <name type="scientific">Stephania yunnanensis</name>
    <dbReference type="NCBI Taxonomy" id="152371"/>
    <lineage>
        <taxon>Eukaryota</taxon>
        <taxon>Viridiplantae</taxon>
        <taxon>Streptophyta</taxon>
        <taxon>Embryophyta</taxon>
        <taxon>Tracheophyta</taxon>
        <taxon>Spermatophyta</taxon>
        <taxon>Magnoliopsida</taxon>
        <taxon>Ranunculales</taxon>
        <taxon>Menispermaceae</taxon>
        <taxon>Menispermoideae</taxon>
        <taxon>Cissampelideae</taxon>
        <taxon>Stephania</taxon>
    </lineage>
</organism>
<dbReference type="Pfam" id="PF00069">
    <property type="entry name" value="Pkinase"/>
    <property type="match status" value="1"/>
</dbReference>
<dbReference type="PANTHER" id="PTHR43895:SF151">
    <property type="entry name" value="CBL-INTERACTING SERINE_THREONINE-PROTEIN KINASE 11"/>
    <property type="match status" value="1"/>
</dbReference>
<proteinExistence type="inferred from homology"/>
<keyword evidence="6" id="KW-0418">Kinase</keyword>
<evidence type="ECO:0000313" key="15">
    <source>
        <dbReference type="Proteomes" id="UP001420932"/>
    </source>
</evidence>
<dbReference type="Gene3D" id="3.30.310.80">
    <property type="entry name" value="Kinase associated domain 1, KA1"/>
    <property type="match status" value="1"/>
</dbReference>
<dbReference type="InterPro" id="IPR008271">
    <property type="entry name" value="Ser/Thr_kinase_AS"/>
</dbReference>
<comment type="catalytic activity">
    <reaction evidence="9">
        <text>L-seryl-[protein] + ATP = O-phospho-L-seryl-[protein] + ADP + H(+)</text>
        <dbReference type="Rhea" id="RHEA:17989"/>
        <dbReference type="Rhea" id="RHEA-COMP:9863"/>
        <dbReference type="Rhea" id="RHEA-COMP:11604"/>
        <dbReference type="ChEBI" id="CHEBI:15378"/>
        <dbReference type="ChEBI" id="CHEBI:29999"/>
        <dbReference type="ChEBI" id="CHEBI:30616"/>
        <dbReference type="ChEBI" id="CHEBI:83421"/>
        <dbReference type="ChEBI" id="CHEBI:456216"/>
        <dbReference type="EC" id="2.7.11.1"/>
    </reaction>
</comment>
<dbReference type="InterPro" id="IPR018451">
    <property type="entry name" value="NAF/FISL_domain"/>
</dbReference>
<keyword evidence="15" id="KW-1185">Reference proteome</keyword>
<comment type="similarity">
    <text evidence="1">Belongs to the protein kinase superfamily. CAMK Ser/Thr protein kinase family. SNF1 subfamily.</text>
</comment>
<evidence type="ECO:0000256" key="11">
    <source>
        <dbReference type="RuleBase" id="RU000304"/>
    </source>
</evidence>
<evidence type="ECO:0000256" key="6">
    <source>
        <dbReference type="ARBA" id="ARBA00022777"/>
    </source>
</evidence>
<evidence type="ECO:0000256" key="7">
    <source>
        <dbReference type="ARBA" id="ARBA00022840"/>
    </source>
</evidence>
<feature type="domain" description="NAF" evidence="13">
    <location>
        <begin position="305"/>
        <end position="329"/>
    </location>
</feature>
<evidence type="ECO:0000313" key="14">
    <source>
        <dbReference type="EMBL" id="KAK9167967.1"/>
    </source>
</evidence>
<evidence type="ECO:0000256" key="5">
    <source>
        <dbReference type="ARBA" id="ARBA00022741"/>
    </source>
</evidence>
<dbReference type="EC" id="2.7.11.1" evidence="2"/>
<dbReference type="Gene3D" id="1.10.510.10">
    <property type="entry name" value="Transferase(Phosphotransferase) domain 1"/>
    <property type="match status" value="1"/>
</dbReference>
<keyword evidence="3 11" id="KW-0723">Serine/threonine-protein kinase</keyword>
<evidence type="ECO:0000256" key="1">
    <source>
        <dbReference type="ARBA" id="ARBA00006234"/>
    </source>
</evidence>
<dbReference type="SMART" id="SM00220">
    <property type="entry name" value="S_TKc"/>
    <property type="match status" value="1"/>
</dbReference>
<dbReference type="InterPro" id="IPR017441">
    <property type="entry name" value="Protein_kinase_ATP_BS"/>
</dbReference>
<dbReference type="Pfam" id="PF03822">
    <property type="entry name" value="NAF"/>
    <property type="match status" value="1"/>
</dbReference>
<sequence>MEPVSDPLPAEPSSGKILFGKYSLGKLLGRGASGKVYQAKNISTNQTVAVKCIDKSKIMKSGHVTQIEREISIMGRLQHHRNIVNILEVLATKTKIYFVMEFAKGGELFNLIEKHGRLTENLSRRFFCHLISAVRYCHSLGIFHRDLKPENLLLDGNGVLKVSDFGLSAVAEQTRNNNDGLLHTMCGTPAYVAPEILGKKGYGGAKVDVWSCGVILFVLNTGYLPFNDTNIMAMYRKIYRAQFRIPRWISPDLQRLLRRLLDPNPKTRITIDEIVRDPWFVKGGYVDGADFEEDRREMKLKSKMKSESFMNAFDIISFSSGFDLSGLFGDSCGGFYEERRLVSSADPEEIVEEVEEIAMGRRRGWRGGRRGSSTWRWWARMVIYWLGWEYTG</sequence>
<comment type="catalytic activity">
    <reaction evidence="8">
        <text>L-threonyl-[protein] + ATP = O-phospho-L-threonyl-[protein] + ADP + H(+)</text>
        <dbReference type="Rhea" id="RHEA:46608"/>
        <dbReference type="Rhea" id="RHEA-COMP:11060"/>
        <dbReference type="Rhea" id="RHEA-COMP:11605"/>
        <dbReference type="ChEBI" id="CHEBI:15378"/>
        <dbReference type="ChEBI" id="CHEBI:30013"/>
        <dbReference type="ChEBI" id="CHEBI:30616"/>
        <dbReference type="ChEBI" id="CHEBI:61977"/>
        <dbReference type="ChEBI" id="CHEBI:456216"/>
        <dbReference type="EC" id="2.7.11.1"/>
    </reaction>
</comment>
<evidence type="ECO:0000256" key="4">
    <source>
        <dbReference type="ARBA" id="ARBA00022679"/>
    </source>
</evidence>
<dbReference type="Proteomes" id="UP001420932">
    <property type="component" value="Unassembled WGS sequence"/>
</dbReference>
<evidence type="ECO:0000259" key="13">
    <source>
        <dbReference type="PROSITE" id="PS50816"/>
    </source>
</evidence>
<protein>
    <recommendedName>
        <fullName evidence="2">non-specific serine/threonine protein kinase</fullName>
        <ecNumber evidence="2">2.7.11.1</ecNumber>
    </recommendedName>
</protein>
<dbReference type="InterPro" id="IPR011009">
    <property type="entry name" value="Kinase-like_dom_sf"/>
</dbReference>
<keyword evidence="7 10" id="KW-0067">ATP-binding</keyword>
<dbReference type="Gene3D" id="3.30.200.20">
    <property type="entry name" value="Phosphorylase Kinase, domain 1"/>
    <property type="match status" value="1"/>
</dbReference>
<evidence type="ECO:0000259" key="12">
    <source>
        <dbReference type="PROSITE" id="PS50011"/>
    </source>
</evidence>
<dbReference type="SUPFAM" id="SSF56112">
    <property type="entry name" value="Protein kinase-like (PK-like)"/>
    <property type="match status" value="1"/>
</dbReference>
<evidence type="ECO:0000256" key="2">
    <source>
        <dbReference type="ARBA" id="ARBA00012513"/>
    </source>
</evidence>
<gene>
    <name evidence="14" type="ORF">Syun_000107</name>
</gene>
<dbReference type="GO" id="GO:0004674">
    <property type="term" value="F:protein serine/threonine kinase activity"/>
    <property type="evidence" value="ECO:0007669"/>
    <property type="project" value="UniProtKB-KW"/>
</dbReference>
<name>A0AAP0LBA1_9MAGN</name>
<dbReference type="EMBL" id="JBBNAF010000001">
    <property type="protein sequence ID" value="KAK9167967.1"/>
    <property type="molecule type" value="Genomic_DNA"/>
</dbReference>
<keyword evidence="5 10" id="KW-0547">Nucleotide-binding</keyword>
<feature type="binding site" evidence="10">
    <location>
        <position position="51"/>
    </location>
    <ligand>
        <name>ATP</name>
        <dbReference type="ChEBI" id="CHEBI:30616"/>
    </ligand>
</feature>
<dbReference type="PROSITE" id="PS00108">
    <property type="entry name" value="PROTEIN_KINASE_ST"/>
    <property type="match status" value="1"/>
</dbReference>
<dbReference type="PROSITE" id="PS50011">
    <property type="entry name" value="PROTEIN_KINASE_DOM"/>
    <property type="match status" value="1"/>
</dbReference>
<dbReference type="GO" id="GO:0007165">
    <property type="term" value="P:signal transduction"/>
    <property type="evidence" value="ECO:0007669"/>
    <property type="project" value="InterPro"/>
</dbReference>
<keyword evidence="4" id="KW-0808">Transferase</keyword>
<feature type="domain" description="Protein kinase" evidence="12">
    <location>
        <begin position="22"/>
        <end position="280"/>
    </location>
</feature>
<dbReference type="GO" id="GO:0005524">
    <property type="term" value="F:ATP binding"/>
    <property type="evidence" value="ECO:0007669"/>
    <property type="project" value="UniProtKB-UniRule"/>
</dbReference>